<dbReference type="InterPro" id="IPR018097">
    <property type="entry name" value="EGF_Ca-bd_CS"/>
</dbReference>
<dbReference type="CDD" id="cd00054">
    <property type="entry name" value="EGF_CA"/>
    <property type="match status" value="1"/>
</dbReference>
<sequence length="99" mass="11135">MWLYVRQISRQGCVCNKNKMSARLWPTSEGNTKCVKCPEGTFSRNNSYEEKCVPDTDDCKSMPCVNNGTCTDLVDDFSCTCLEGFSGRRCEHGTNNCMP</sequence>
<name>A0ABY7EEL0_MYAAR</name>
<evidence type="ECO:0000256" key="4">
    <source>
        <dbReference type="ARBA" id="ARBA00023157"/>
    </source>
</evidence>
<dbReference type="EMBL" id="CP111017">
    <property type="protein sequence ID" value="WAR07574.1"/>
    <property type="molecule type" value="Genomic_DNA"/>
</dbReference>
<evidence type="ECO:0000313" key="8">
    <source>
        <dbReference type="Proteomes" id="UP001164746"/>
    </source>
</evidence>
<dbReference type="SUPFAM" id="SSF57196">
    <property type="entry name" value="EGF/Laminin"/>
    <property type="match status" value="1"/>
</dbReference>
<accession>A0ABY7EEL0</accession>
<dbReference type="Gene3D" id="2.10.50.10">
    <property type="entry name" value="Tumor Necrosis Factor Receptor, subunit A, domain 2"/>
    <property type="match status" value="1"/>
</dbReference>
<dbReference type="InterPro" id="IPR001881">
    <property type="entry name" value="EGF-like_Ca-bd_dom"/>
</dbReference>
<dbReference type="PANTHER" id="PTHR12916:SF4">
    <property type="entry name" value="UNINFLATABLE, ISOFORM C"/>
    <property type="match status" value="1"/>
</dbReference>
<dbReference type="Gene3D" id="2.10.25.10">
    <property type="entry name" value="Laminin"/>
    <property type="match status" value="1"/>
</dbReference>
<evidence type="ECO:0000256" key="3">
    <source>
        <dbReference type="ARBA" id="ARBA00022737"/>
    </source>
</evidence>
<feature type="non-terminal residue" evidence="7">
    <location>
        <position position="99"/>
    </location>
</feature>
<comment type="caution">
    <text evidence="5">Lacks conserved residue(s) required for the propagation of feature annotation.</text>
</comment>
<keyword evidence="8" id="KW-1185">Reference proteome</keyword>
<gene>
    <name evidence="7" type="ORF">MAR_017532</name>
</gene>
<dbReference type="InterPro" id="IPR000152">
    <property type="entry name" value="EGF-type_Asp/Asn_hydroxyl_site"/>
</dbReference>
<dbReference type="PROSITE" id="PS50026">
    <property type="entry name" value="EGF_3"/>
    <property type="match status" value="1"/>
</dbReference>
<evidence type="ECO:0000259" key="6">
    <source>
        <dbReference type="PROSITE" id="PS50026"/>
    </source>
</evidence>
<dbReference type="PROSITE" id="PS01186">
    <property type="entry name" value="EGF_2"/>
    <property type="match status" value="1"/>
</dbReference>
<dbReference type="PROSITE" id="PS00010">
    <property type="entry name" value="ASX_HYDROXYL"/>
    <property type="match status" value="1"/>
</dbReference>
<protein>
    <submittedName>
        <fullName evidence="7">FAT4-like protein</fullName>
    </submittedName>
</protein>
<keyword evidence="2" id="KW-0732">Signal</keyword>
<evidence type="ECO:0000256" key="5">
    <source>
        <dbReference type="PROSITE-ProRule" id="PRU00076"/>
    </source>
</evidence>
<dbReference type="SMART" id="SM00181">
    <property type="entry name" value="EGF"/>
    <property type="match status" value="1"/>
</dbReference>
<evidence type="ECO:0000256" key="1">
    <source>
        <dbReference type="ARBA" id="ARBA00022536"/>
    </source>
</evidence>
<keyword evidence="4 5" id="KW-1015">Disulfide bond</keyword>
<dbReference type="PRINTS" id="PR00010">
    <property type="entry name" value="EGFBLOOD"/>
</dbReference>
<evidence type="ECO:0000256" key="2">
    <source>
        <dbReference type="ARBA" id="ARBA00022729"/>
    </source>
</evidence>
<dbReference type="Proteomes" id="UP001164746">
    <property type="component" value="Chromosome 6"/>
</dbReference>
<keyword evidence="3" id="KW-0677">Repeat</keyword>
<evidence type="ECO:0000313" key="7">
    <source>
        <dbReference type="EMBL" id="WAR07574.1"/>
    </source>
</evidence>
<feature type="domain" description="EGF-like" evidence="6">
    <location>
        <begin position="55"/>
        <end position="91"/>
    </location>
</feature>
<dbReference type="SMART" id="SM00179">
    <property type="entry name" value="EGF_CA"/>
    <property type="match status" value="1"/>
</dbReference>
<keyword evidence="1 5" id="KW-0245">EGF-like domain</keyword>
<dbReference type="PROSITE" id="PS00022">
    <property type="entry name" value="EGF_1"/>
    <property type="match status" value="1"/>
</dbReference>
<feature type="disulfide bond" evidence="5">
    <location>
        <begin position="81"/>
        <end position="90"/>
    </location>
</feature>
<organism evidence="7 8">
    <name type="scientific">Mya arenaria</name>
    <name type="common">Soft-shell clam</name>
    <dbReference type="NCBI Taxonomy" id="6604"/>
    <lineage>
        <taxon>Eukaryota</taxon>
        <taxon>Metazoa</taxon>
        <taxon>Spiralia</taxon>
        <taxon>Lophotrochozoa</taxon>
        <taxon>Mollusca</taxon>
        <taxon>Bivalvia</taxon>
        <taxon>Autobranchia</taxon>
        <taxon>Heteroconchia</taxon>
        <taxon>Euheterodonta</taxon>
        <taxon>Imparidentia</taxon>
        <taxon>Neoheterodontei</taxon>
        <taxon>Myida</taxon>
        <taxon>Myoidea</taxon>
        <taxon>Myidae</taxon>
        <taxon>Mya</taxon>
    </lineage>
</organism>
<dbReference type="SUPFAM" id="SSF57586">
    <property type="entry name" value="TNF receptor-like"/>
    <property type="match status" value="1"/>
</dbReference>
<reference evidence="7" key="1">
    <citation type="submission" date="2022-11" db="EMBL/GenBank/DDBJ databases">
        <title>Centuries of genome instability and evolution in soft-shell clam transmissible cancer (bioRxiv).</title>
        <authorList>
            <person name="Hart S.F.M."/>
            <person name="Yonemitsu M.A."/>
            <person name="Giersch R.M."/>
            <person name="Beal B.F."/>
            <person name="Arriagada G."/>
            <person name="Davis B.W."/>
            <person name="Ostrander E.A."/>
            <person name="Goff S.P."/>
            <person name="Metzger M.J."/>
        </authorList>
    </citation>
    <scope>NUCLEOTIDE SEQUENCE</scope>
    <source>
        <strain evidence="7">MELC-2E11</strain>
        <tissue evidence="7">Siphon/mantle</tissue>
    </source>
</reference>
<dbReference type="PANTHER" id="PTHR12916">
    <property type="entry name" value="CYTOCHROME C OXIDASE POLYPEPTIDE VIC-2"/>
    <property type="match status" value="1"/>
</dbReference>
<proteinExistence type="predicted"/>
<dbReference type="InterPro" id="IPR000742">
    <property type="entry name" value="EGF"/>
</dbReference>
<dbReference type="PROSITE" id="PS01187">
    <property type="entry name" value="EGF_CA"/>
    <property type="match status" value="1"/>
</dbReference>
<dbReference type="Pfam" id="PF00008">
    <property type="entry name" value="EGF"/>
    <property type="match status" value="1"/>
</dbReference>